<name>A0A0A1UE85_ENTIV</name>
<feature type="compositionally biased region" description="Polar residues" evidence="1">
    <location>
        <begin position="200"/>
        <end position="211"/>
    </location>
</feature>
<dbReference type="VEuPathDB" id="AmoebaDB:EIN_249440"/>
<feature type="compositionally biased region" description="Basic and acidic residues" evidence="1">
    <location>
        <begin position="158"/>
        <end position="174"/>
    </location>
</feature>
<dbReference type="GeneID" id="14893897"/>
<feature type="compositionally biased region" description="Acidic residues" evidence="1">
    <location>
        <begin position="1"/>
        <end position="14"/>
    </location>
</feature>
<sequence length="494" mass="57702">MEDNSNTLTDEECADLNQPSSPQQEKHSQTQPEYTEGKEQNKDHILDSVSAIPPSSQIPEKPDEHKENPPLSDLVPKDNGLQNQHQTAQETNQSQKTLGPQPMECVPLPSLDKAQQPQDHQQPTSQPPVNATPAKVPPKPKKEKKVKPEKKEKKEKKRKSDIDAKLSETIHSKELPIPTSFPKRQHFDSINRPPEPPAVSFQTSPKSSYQQIYDVLTKDKKMRSEVQAPRERNDRPERTNDRVERKERPLNPERVDKPIERPIDRPERVDKYERSERSEILDRRSQRAIDSDRQRDYAMYYQMQQQQFQPVNNPYPPLPPKDVYYRAEHQPPQQPMGFQQVNVFDMYEKLFIQYGARVDLWPQEALAHQPRQTIQKDIAMSMKQADKTRKCSPRVRHGICAMAAIRYFIEMIRAGKGELPFCLEMMYKDGWERSCDVCLLNEMDSKGLELYKEYLKNDCINYILTIVMKLSPEQQLFFIEQRSNFLIKCLTLRM</sequence>
<feature type="compositionally biased region" description="Basic and acidic residues" evidence="1">
    <location>
        <begin position="35"/>
        <end position="46"/>
    </location>
</feature>
<proteinExistence type="predicted"/>
<feature type="compositionally biased region" description="Basic and acidic residues" evidence="1">
    <location>
        <begin position="216"/>
        <end position="290"/>
    </location>
</feature>
<gene>
    <name evidence="2" type="ORF">EIN_249440</name>
</gene>
<reference evidence="2 3" key="1">
    <citation type="submission" date="2012-10" db="EMBL/GenBank/DDBJ databases">
        <authorList>
            <person name="Zafar N."/>
            <person name="Inman J."/>
            <person name="Hall N."/>
            <person name="Lorenzi H."/>
            <person name="Caler E."/>
        </authorList>
    </citation>
    <scope>NUCLEOTIDE SEQUENCE [LARGE SCALE GENOMIC DNA]</scope>
    <source>
        <strain evidence="2 3">IP1</strain>
    </source>
</reference>
<accession>A0A0A1UE85</accession>
<protein>
    <submittedName>
        <fullName evidence="2">Uncharacterized protein</fullName>
    </submittedName>
</protein>
<feature type="region of interest" description="Disordered" evidence="1">
    <location>
        <begin position="1"/>
        <end position="290"/>
    </location>
</feature>
<feature type="compositionally biased region" description="Low complexity" evidence="1">
    <location>
        <begin position="115"/>
        <end position="128"/>
    </location>
</feature>
<dbReference type="Proteomes" id="UP000014680">
    <property type="component" value="Unassembled WGS sequence"/>
</dbReference>
<evidence type="ECO:0000313" key="3">
    <source>
        <dbReference type="Proteomes" id="UP000014680"/>
    </source>
</evidence>
<dbReference type="RefSeq" id="XP_004261671.1">
    <property type="nucleotide sequence ID" value="XM_004261623.1"/>
</dbReference>
<dbReference type="KEGG" id="eiv:EIN_249440"/>
<keyword evidence="3" id="KW-1185">Reference proteome</keyword>
<dbReference type="EMBL" id="KB206169">
    <property type="protein sequence ID" value="ELP94900.1"/>
    <property type="molecule type" value="Genomic_DNA"/>
</dbReference>
<organism evidence="2 3">
    <name type="scientific">Entamoeba invadens IP1</name>
    <dbReference type="NCBI Taxonomy" id="370355"/>
    <lineage>
        <taxon>Eukaryota</taxon>
        <taxon>Amoebozoa</taxon>
        <taxon>Evosea</taxon>
        <taxon>Archamoebae</taxon>
        <taxon>Mastigamoebida</taxon>
        <taxon>Entamoebidae</taxon>
        <taxon>Entamoeba</taxon>
    </lineage>
</organism>
<dbReference type="AlphaFoldDB" id="A0A0A1UE85"/>
<evidence type="ECO:0000256" key="1">
    <source>
        <dbReference type="SAM" id="MobiDB-lite"/>
    </source>
</evidence>
<evidence type="ECO:0000313" key="2">
    <source>
        <dbReference type="EMBL" id="ELP94900.1"/>
    </source>
</evidence>
<feature type="compositionally biased region" description="Polar residues" evidence="1">
    <location>
        <begin position="80"/>
        <end position="98"/>
    </location>
</feature>
<feature type="compositionally biased region" description="Polar residues" evidence="1">
    <location>
        <begin position="17"/>
        <end position="33"/>
    </location>
</feature>
<feature type="compositionally biased region" description="Basic residues" evidence="1">
    <location>
        <begin position="138"/>
        <end position="157"/>
    </location>
</feature>